<dbReference type="PANTHER" id="PTHR33618:SF1">
    <property type="entry name" value="LARGE RIBOSOMAL SUBUNIT PROTEIN ML53"/>
    <property type="match status" value="1"/>
</dbReference>
<evidence type="ECO:0000256" key="5">
    <source>
        <dbReference type="ARBA" id="ARBA00023128"/>
    </source>
</evidence>
<keyword evidence="3" id="KW-0809">Transit peptide</keyword>
<evidence type="ECO:0000256" key="8">
    <source>
        <dbReference type="ARBA" id="ARBA00042721"/>
    </source>
</evidence>
<keyword evidence="4" id="KW-0689">Ribosomal protein</keyword>
<dbReference type="AlphaFoldDB" id="A0A9L0JWN0"/>
<dbReference type="Proteomes" id="UP000694387">
    <property type="component" value="Chromosome 6"/>
</dbReference>
<reference evidence="10" key="2">
    <citation type="submission" date="2025-08" db="UniProtKB">
        <authorList>
            <consortium name="Ensembl"/>
        </authorList>
    </citation>
    <scope>IDENTIFICATION</scope>
</reference>
<dbReference type="Gene3D" id="3.40.30.10">
    <property type="entry name" value="Glutaredoxin"/>
    <property type="match status" value="1"/>
</dbReference>
<dbReference type="Ensembl" id="ENSEAST00005070770.1">
    <property type="protein sequence ID" value="ENSEASP00005054452.1"/>
    <property type="gene ID" value="ENSEASG00005034135.1"/>
</dbReference>
<organism evidence="10 11">
    <name type="scientific">Equus asinus</name>
    <name type="common">Donkey</name>
    <name type="synonym">Equus africanus asinus</name>
    <dbReference type="NCBI Taxonomy" id="9793"/>
    <lineage>
        <taxon>Eukaryota</taxon>
        <taxon>Metazoa</taxon>
        <taxon>Chordata</taxon>
        <taxon>Craniata</taxon>
        <taxon>Vertebrata</taxon>
        <taxon>Euteleostomi</taxon>
        <taxon>Mammalia</taxon>
        <taxon>Eutheria</taxon>
        <taxon>Laurasiatheria</taxon>
        <taxon>Perissodactyla</taxon>
        <taxon>Equidae</taxon>
        <taxon>Equus</taxon>
    </lineage>
</organism>
<feature type="compositionally biased region" description="Low complexity" evidence="9">
    <location>
        <begin position="28"/>
        <end position="54"/>
    </location>
</feature>
<evidence type="ECO:0000256" key="6">
    <source>
        <dbReference type="ARBA" id="ARBA00023274"/>
    </source>
</evidence>
<evidence type="ECO:0000256" key="2">
    <source>
        <dbReference type="ARBA" id="ARBA00005557"/>
    </source>
</evidence>
<reference evidence="10" key="3">
    <citation type="submission" date="2025-09" db="UniProtKB">
        <authorList>
            <consortium name="Ensembl"/>
        </authorList>
    </citation>
    <scope>IDENTIFICATION</scope>
</reference>
<evidence type="ECO:0000313" key="11">
    <source>
        <dbReference type="Proteomes" id="UP000694387"/>
    </source>
</evidence>
<dbReference type="InterPro" id="IPR052473">
    <property type="entry name" value="mtLSU_mL53"/>
</dbReference>
<evidence type="ECO:0000313" key="10">
    <source>
        <dbReference type="Ensembl" id="ENSEASP00005054452.1"/>
    </source>
</evidence>
<dbReference type="InterPro" id="IPR019716">
    <property type="entry name" value="Ribosomal_mL53"/>
</dbReference>
<dbReference type="GO" id="GO:0005743">
    <property type="term" value="C:mitochondrial inner membrane"/>
    <property type="evidence" value="ECO:0007669"/>
    <property type="project" value="UniProtKB-ARBA"/>
</dbReference>
<feature type="region of interest" description="Disordered" evidence="9">
    <location>
        <begin position="26"/>
        <end position="61"/>
    </location>
</feature>
<keyword evidence="5" id="KW-0496">Mitochondrion</keyword>
<sequence length="185" mass="18819">MPCAETTSLLPDLRLPVGLGSRAGGLGASAPDGGRQAAGARSAAARPFTASRPANTSACASPSGAEVTMAAGLARLGLRSVKQVRVQFCPFEKDVESTRTFLQAVSSEKVRSTNLNCAVIADVRHDGSEPCVDVLFGDGHRLVMRGAHLTAREMLTAFASHIQARSAQASSAAGSGDKPGAGTGS</sequence>
<protein>
    <recommendedName>
        <fullName evidence="7">Large ribosomal subunit protein mL53</fullName>
    </recommendedName>
    <alternativeName>
        <fullName evidence="8">39S ribosomal protein L53, mitochondrial</fullName>
    </alternativeName>
</protein>
<reference evidence="10 11" key="1">
    <citation type="journal article" date="2020" name="Nat. Commun.">
        <title>Donkey genomes provide new insights into domestication and selection for coat color.</title>
        <authorList>
            <person name="Wang"/>
            <person name="C."/>
            <person name="Li"/>
            <person name="H."/>
            <person name="Guo"/>
            <person name="Y."/>
            <person name="Huang"/>
            <person name="J."/>
            <person name="Sun"/>
            <person name="Y."/>
            <person name="Min"/>
            <person name="J."/>
            <person name="Wang"/>
            <person name="J."/>
            <person name="Fang"/>
            <person name="X."/>
            <person name="Zhao"/>
            <person name="Z."/>
            <person name="Wang"/>
            <person name="S."/>
            <person name="Zhang"/>
            <person name="Y."/>
            <person name="Liu"/>
            <person name="Q."/>
            <person name="Jiang"/>
            <person name="Q."/>
            <person name="Wang"/>
            <person name="X."/>
            <person name="Guo"/>
            <person name="Y."/>
            <person name="Yang"/>
            <person name="C."/>
            <person name="Wang"/>
            <person name="Y."/>
            <person name="Tian"/>
            <person name="F."/>
            <person name="Zhuang"/>
            <person name="G."/>
            <person name="Fan"/>
            <person name="Y."/>
            <person name="Gao"/>
            <person name="Q."/>
            <person name="Li"/>
            <person name="Y."/>
            <person name="Ju"/>
            <person name="Z."/>
            <person name="Li"/>
            <person name="J."/>
            <person name="Li"/>
            <person name="R."/>
            <person name="Hou"/>
            <person name="M."/>
            <person name="Yang"/>
            <person name="G."/>
            <person name="Liu"/>
            <person name="G."/>
            <person name="Liu"/>
            <person name="W."/>
            <person name="Guo"/>
            <person name="J."/>
            <person name="Pan"/>
            <person name="S."/>
            <person name="Fan"/>
            <person name="G."/>
            <person name="Zhang"/>
            <person name="W."/>
            <person name="Zhang"/>
            <person name="R."/>
            <person name="Yu"/>
            <person name="J."/>
            <person name="Zhang"/>
            <person name="X."/>
            <person name="Yin"/>
            <person name="Q."/>
            <person name="Ji"/>
            <person name="C."/>
            <person name="Jin"/>
            <person name="Y."/>
            <person name="Yue"/>
            <person name="G."/>
            <person name="Liu"/>
            <person name="M."/>
            <person name="Xu"/>
            <person name="J."/>
            <person name="Liu"/>
            <person name="S."/>
            <person name="Jordana"/>
            <person name="J."/>
            <person name="Noce"/>
            <person name="A."/>
            <person name="Amills"/>
            <person name="M."/>
            <person name="Wu"/>
            <person name="D.D."/>
            <person name="Li"/>
            <person name="S."/>
            <person name="Zhou"/>
            <person name="X. and Zhong"/>
            <person name="J."/>
        </authorList>
    </citation>
    <scope>NUCLEOTIDE SEQUENCE [LARGE SCALE GENOMIC DNA]</scope>
</reference>
<keyword evidence="11" id="KW-1185">Reference proteome</keyword>
<keyword evidence="6" id="KW-0687">Ribonucleoprotein</keyword>
<evidence type="ECO:0000256" key="1">
    <source>
        <dbReference type="ARBA" id="ARBA00004173"/>
    </source>
</evidence>
<dbReference type="GO" id="GO:0005762">
    <property type="term" value="C:mitochondrial large ribosomal subunit"/>
    <property type="evidence" value="ECO:0007669"/>
    <property type="project" value="TreeGrafter"/>
</dbReference>
<dbReference type="FunFam" id="3.40.30.10:FF:000215">
    <property type="entry name" value="39S ribosomal protein L53, mitochondrial"/>
    <property type="match status" value="1"/>
</dbReference>
<evidence type="ECO:0000256" key="3">
    <source>
        <dbReference type="ARBA" id="ARBA00022946"/>
    </source>
</evidence>
<evidence type="ECO:0000256" key="9">
    <source>
        <dbReference type="SAM" id="MobiDB-lite"/>
    </source>
</evidence>
<proteinExistence type="inferred from homology"/>
<gene>
    <name evidence="10" type="primary">MRPL53</name>
</gene>
<comment type="subcellular location">
    <subcellularLocation>
        <location evidence="1">Mitochondrion</location>
    </subcellularLocation>
</comment>
<evidence type="ECO:0000256" key="7">
    <source>
        <dbReference type="ARBA" id="ARBA00035180"/>
    </source>
</evidence>
<dbReference type="GeneTree" id="ENSGT00390000001440"/>
<dbReference type="PANTHER" id="PTHR33618">
    <property type="entry name" value="39S RIBOSOMAL PROTEIN L53, MITOCHONDRIAL"/>
    <property type="match status" value="1"/>
</dbReference>
<comment type="similarity">
    <text evidence="2">Belongs to the mitochondrion-specific ribosomal protein mL53 family.</text>
</comment>
<name>A0A9L0JWN0_EQUAS</name>
<accession>A0A9L0JWN0</accession>
<evidence type="ECO:0000256" key="4">
    <source>
        <dbReference type="ARBA" id="ARBA00022980"/>
    </source>
</evidence>
<dbReference type="Pfam" id="PF10780">
    <property type="entry name" value="MRP_L53"/>
    <property type="match status" value="1"/>
</dbReference>